<dbReference type="AlphaFoldDB" id="A0A1B7M2L0"/>
<gene>
    <name evidence="1" type="ORF">A6F49_04710</name>
</gene>
<reference evidence="1 2" key="1">
    <citation type="submission" date="2016-04" db="EMBL/GenBank/DDBJ databases">
        <title>First whole genome shotgun sequence of the bacterium Enteractinococcus sp. strain UASWS1574.</title>
        <authorList>
            <person name="Crovadore J."/>
            <person name="Chablais R."/>
            <person name="Lefort F."/>
        </authorList>
    </citation>
    <scope>NUCLEOTIDE SEQUENCE [LARGE SCALE GENOMIC DNA]</scope>
    <source>
        <strain evidence="1 2">UASWS1574</strain>
    </source>
</reference>
<comment type="caution">
    <text evidence="1">The sequence shown here is derived from an EMBL/GenBank/DDBJ whole genome shotgun (WGS) entry which is preliminary data.</text>
</comment>
<keyword evidence="2" id="KW-1185">Reference proteome</keyword>
<dbReference type="EMBL" id="LXEY01000008">
    <property type="protein sequence ID" value="OAV62811.1"/>
    <property type="molecule type" value="Genomic_DNA"/>
</dbReference>
<accession>A0A1B7M2L0</accession>
<sequence length="89" mass="10518">MSKRKKSRPRKQCRCGKQQHYSLADARGQRLFLGEQGRTMQPITYYKCTYGYWHWTSSVYNEDGQMIATLQDVLDHHVAKRKGQDRHTA</sequence>
<protein>
    <submittedName>
        <fullName evidence="1">Uncharacterized protein</fullName>
    </submittedName>
</protein>
<evidence type="ECO:0000313" key="2">
    <source>
        <dbReference type="Proteomes" id="UP000078292"/>
    </source>
</evidence>
<organism evidence="1 2">
    <name type="scientific">Enteractinococcus helveticum</name>
    <dbReference type="NCBI Taxonomy" id="1837282"/>
    <lineage>
        <taxon>Bacteria</taxon>
        <taxon>Bacillati</taxon>
        <taxon>Actinomycetota</taxon>
        <taxon>Actinomycetes</taxon>
        <taxon>Micrococcales</taxon>
        <taxon>Micrococcaceae</taxon>
    </lineage>
</organism>
<dbReference type="OrthoDB" id="10013940at2"/>
<dbReference type="Proteomes" id="UP000078292">
    <property type="component" value="Unassembled WGS sequence"/>
</dbReference>
<dbReference type="STRING" id="1837282.A6F49_04710"/>
<evidence type="ECO:0000313" key="1">
    <source>
        <dbReference type="EMBL" id="OAV62811.1"/>
    </source>
</evidence>
<proteinExistence type="predicted"/>
<dbReference type="RefSeq" id="WP_043055546.1">
    <property type="nucleotide sequence ID" value="NZ_LXEY01000008.1"/>
</dbReference>
<name>A0A1B7M2L0_9MICC</name>